<keyword evidence="1" id="KW-0472">Membrane</keyword>
<dbReference type="Proteomes" id="UP000462015">
    <property type="component" value="Unassembled WGS sequence"/>
</dbReference>
<evidence type="ECO:0000313" key="35">
    <source>
        <dbReference type="Proteomes" id="UP000186631"/>
    </source>
</evidence>
<dbReference type="Proteomes" id="UP000437431">
    <property type="component" value="Unassembled WGS sequence"/>
</dbReference>
<dbReference type="Proteomes" id="UP000283429">
    <property type="component" value="Unassembled WGS sequence"/>
</dbReference>
<dbReference type="Proteomes" id="UP000326091">
    <property type="component" value="Chromosome"/>
</dbReference>
<evidence type="ECO:0000313" key="16">
    <source>
        <dbReference type="EMBL" id="MCG0340745.1"/>
    </source>
</evidence>
<reference evidence="18" key="14">
    <citation type="submission" date="2023-01" db="EMBL/GenBank/DDBJ databases">
        <title>Human gut microbiome strain richness.</title>
        <authorList>
            <person name="Chen-Liaw A."/>
        </authorList>
    </citation>
    <scope>NUCLEOTIDE SEQUENCE</scope>
    <source>
        <strain evidence="18">H9_m1001271B151109d0_201107</strain>
    </source>
</reference>
<dbReference type="EMBL" id="WDAG01000020">
    <property type="protein sequence ID" value="KAB6657703.1"/>
    <property type="molecule type" value="Genomic_DNA"/>
</dbReference>
<dbReference type="EMBL" id="WDAY01000009">
    <property type="protein sequence ID" value="KAB6562222.1"/>
    <property type="molecule type" value="Genomic_DNA"/>
</dbReference>
<reference evidence="36 37" key="4">
    <citation type="submission" date="2018-08" db="EMBL/GenBank/DDBJ databases">
        <title>A genome reference for cultivated species of the human gut microbiota.</title>
        <authorList>
            <person name="Zou Y."/>
            <person name="Xue W."/>
            <person name="Luo G."/>
        </authorList>
    </citation>
    <scope>NUCLEOTIDE SEQUENCE [LARGE SCALE GENOMIC DNA]</scope>
    <source>
        <strain evidence="29 43">AF12-25</strain>
        <strain evidence="28 42">AF14-8</strain>
        <strain evidence="27 40">AF18-14</strain>
        <strain evidence="26 38">AF25-30LB</strain>
        <strain evidence="32 44">AF39-8AT</strain>
        <strain evidence="31 41">AM09-18</strain>
        <strain evidence="30 39">AM30-40</strain>
        <strain evidence="25 37">OM08-13BH</strain>
        <strain evidence="24 36">TM05-16</strain>
    </source>
</reference>
<keyword evidence="1" id="KW-1133">Transmembrane helix</keyword>
<evidence type="ECO:0000313" key="21">
    <source>
        <dbReference type="EMBL" id="NMW39888.1"/>
    </source>
</evidence>
<dbReference type="Proteomes" id="UP000186631">
    <property type="component" value="Unassembled WGS sequence"/>
</dbReference>
<dbReference type="Proteomes" id="UP000408523">
    <property type="component" value="Unassembled WGS sequence"/>
</dbReference>
<dbReference type="EMBL" id="WCXA01000019">
    <property type="protein sequence ID" value="KAB3862014.1"/>
    <property type="molecule type" value="Genomic_DNA"/>
</dbReference>
<dbReference type="Proteomes" id="UP000460950">
    <property type="component" value="Unassembled WGS sequence"/>
</dbReference>
<dbReference type="EMBL" id="VULU01000016">
    <property type="protein sequence ID" value="MSS48647.1"/>
    <property type="molecule type" value="Genomic_DNA"/>
</dbReference>
<evidence type="ECO:0000313" key="48">
    <source>
        <dbReference type="Proteomes" id="UP000437380"/>
    </source>
</evidence>
<dbReference type="EMBL" id="WDBI01000003">
    <property type="protein sequence ID" value="KAB6529409.1"/>
    <property type="molecule type" value="Genomic_DNA"/>
</dbReference>
<dbReference type="Pfam" id="PF20558">
    <property type="entry name" value="DUF6769"/>
    <property type="match status" value="1"/>
</dbReference>
<dbReference type="Proteomes" id="UP001201179">
    <property type="component" value="Unassembled WGS sequence"/>
</dbReference>
<dbReference type="EMBL" id="QRUD01000058">
    <property type="protein sequence ID" value="RGR35206.1"/>
    <property type="molecule type" value="Genomic_DNA"/>
</dbReference>
<dbReference type="Proteomes" id="UP000285469">
    <property type="component" value="Unassembled WGS sequence"/>
</dbReference>
<reference evidence="19 51" key="8">
    <citation type="submission" date="2019-09" db="EMBL/GenBank/DDBJ databases">
        <title>In-depth cultivation of the pig gut microbiome towards novel bacterial diversity and tailored functional studies.</title>
        <authorList>
            <person name="Wylensek D."/>
            <person name="Hitch T.C.A."/>
            <person name="Clavel T."/>
        </authorList>
    </citation>
    <scope>NUCLEOTIDE SEQUENCE [LARGE SCALE GENOMIC DNA]</scope>
    <source>
        <strain evidence="19 51">WCA-389-WT-3C</strain>
    </source>
</reference>
<evidence type="ECO:0000313" key="32">
    <source>
        <dbReference type="EMBL" id="RHK86406.1"/>
    </source>
</evidence>
<reference evidence="47 48" key="6">
    <citation type="journal article" date="2019" name="Nat. Med.">
        <title>A library of human gut bacterial isolates paired with longitudinal multiomics data enables mechanistic microbiome research.</title>
        <authorList>
            <person name="Poyet M."/>
            <person name="Groussin M."/>
            <person name="Gibbons S.M."/>
            <person name="Avila-Pacheco J."/>
            <person name="Jiang X."/>
            <person name="Kearney S.M."/>
            <person name="Perrotta A.R."/>
            <person name="Berdy B."/>
            <person name="Zhao S."/>
            <person name="Lieberman T.D."/>
            <person name="Swanson P.K."/>
            <person name="Smith M."/>
            <person name="Roesemann S."/>
            <person name="Alexander J.E."/>
            <person name="Rich S.A."/>
            <person name="Livny J."/>
            <person name="Vlamakis H."/>
            <person name="Clish C."/>
            <person name="Bullock K."/>
            <person name="Deik A."/>
            <person name="Scott J."/>
            <person name="Pierce K.A."/>
            <person name="Xavier R.J."/>
            <person name="Alm E.J."/>
        </authorList>
    </citation>
    <scope>NUCLEOTIDE SEQUENCE [LARGE SCALE GENOMIC DNA]</scope>
    <source>
        <strain evidence="8 53">BIOML-A110</strain>
        <strain evidence="7 49">BIOML-A111</strain>
        <strain evidence="6 54">BIOML-A122</strain>
        <strain evidence="4 50">BIOML-A5</strain>
        <strain evidence="3 47">BIOML-A73</strain>
        <strain evidence="12 48">BIOML-A82</strain>
        <strain evidence="11 56">BIOML-A85</strain>
        <strain evidence="5 55">BIOML-A9</strain>
        <strain evidence="10 57">BIOML-A93</strain>
        <strain evidence="9 52">BIOML-A98</strain>
    </source>
</reference>
<dbReference type="AlphaFoldDB" id="A0A0P0LMU7"/>
<reference evidence="58 59" key="9">
    <citation type="submission" date="2020-04" db="EMBL/GenBank/DDBJ databases">
        <title>A novel gut-associated lysogenic phage, Bacteroides phage BV01, alters the host transcriptome and bile acid metabolism in Bacteroides vulgatus.</title>
        <authorList>
            <person name="Campbell D.E."/>
            <person name="Ly L."/>
            <person name="Ridlon J.M."/>
            <person name="Hsiao A."/>
            <person name="Degnan P.H."/>
        </authorList>
    </citation>
    <scope>NUCLEOTIDE SEQUENCE [LARGE SCALE GENOMIC DNA]</scope>
    <source>
        <strain evidence="20 58">VPI-4506</strain>
        <strain evidence="21 59">VPI-BV8526</strain>
    </source>
</reference>
<dbReference type="Proteomes" id="UP000286392">
    <property type="component" value="Unassembled WGS sequence"/>
</dbReference>
<evidence type="ECO:0000313" key="11">
    <source>
        <dbReference type="EMBL" id="KAB6691336.1"/>
    </source>
</evidence>
<dbReference type="EMBL" id="QRYT01000017">
    <property type="protein sequence ID" value="RGV10278.1"/>
    <property type="molecule type" value="Genomic_DNA"/>
</dbReference>
<keyword evidence="1" id="KW-0812">Transmembrane</keyword>
<dbReference type="PATRIC" id="fig|821.40.peg.1510"/>
<reference evidence="34" key="1">
    <citation type="submission" date="2015-10" db="EMBL/GenBank/DDBJ databases">
        <title>Extensive mobilome-driven genome diversification in gut-associated Bacteroides vulgatus mpk.</title>
        <authorList>
            <person name="Beier S."/>
            <person name="Lange A."/>
            <person name="Huson D.H."/>
            <person name="Frick J.-S."/>
            <person name="Autenrieth I.B."/>
        </authorList>
    </citation>
    <scope>NUCLEOTIDE SEQUENCE [LARGE SCALE GENOMIC DNA]</scope>
    <source>
        <strain evidence="34">mpk</strain>
    </source>
</reference>
<dbReference type="Proteomes" id="UP000061587">
    <property type="component" value="Chromosome"/>
</dbReference>
<dbReference type="EMBL" id="WDAX01000021">
    <property type="protein sequence ID" value="KAB6573553.1"/>
    <property type="molecule type" value="Genomic_DNA"/>
</dbReference>
<dbReference type="Proteomes" id="UP000736888">
    <property type="component" value="Unassembled WGS sequence"/>
</dbReference>
<dbReference type="Proteomes" id="UP001200843">
    <property type="component" value="Unassembled WGS sequence"/>
</dbReference>
<evidence type="ECO:0000313" key="52">
    <source>
        <dbReference type="Proteomes" id="UP000462015"/>
    </source>
</evidence>
<dbReference type="EMBL" id="WDAL01000014">
    <property type="protein sequence ID" value="KAB6636565.1"/>
    <property type="molecule type" value="Genomic_DNA"/>
</dbReference>
<evidence type="ECO:0000313" key="47">
    <source>
        <dbReference type="Proteomes" id="UP000433382"/>
    </source>
</evidence>
<dbReference type="EMBL" id="JAJCQG010000019">
    <property type="protein sequence ID" value="MCB7280886.1"/>
    <property type="molecule type" value="Genomic_DNA"/>
</dbReference>
<dbReference type="RefSeq" id="WP_005848874.1">
    <property type="nucleotide sequence ID" value="NZ_AP025232.1"/>
</dbReference>
<dbReference type="Proteomes" id="UP000758576">
    <property type="component" value="Unassembled WGS sequence"/>
</dbReference>
<evidence type="ECO:0000313" key="7">
    <source>
        <dbReference type="EMBL" id="KAB6562222.1"/>
    </source>
</evidence>
<dbReference type="EMBL" id="WCWW01000033">
    <property type="protein sequence ID" value="KAB3854514.1"/>
    <property type="molecule type" value="Genomic_DNA"/>
</dbReference>
<dbReference type="Proteomes" id="UP000470777">
    <property type="component" value="Unassembled WGS sequence"/>
</dbReference>
<reference evidence="17" key="12">
    <citation type="submission" date="2022-01" db="EMBL/GenBank/DDBJ databases">
        <title>Collection of gut derived symbiotic bacterial strains cultured from healthy donors.</title>
        <authorList>
            <person name="Lin H."/>
            <person name="Kohout C."/>
            <person name="Waligurski E."/>
            <person name="Pamer E.G."/>
        </authorList>
    </citation>
    <scope>NUCLEOTIDE SEQUENCE</scope>
    <source>
        <strain evidence="17">DFI.6.72</strain>
    </source>
</reference>
<dbReference type="EMBL" id="WCZV01000019">
    <property type="protein sequence ID" value="KAB6698478.1"/>
    <property type="molecule type" value="Genomic_DNA"/>
</dbReference>
<evidence type="ECO:0000313" key="24">
    <source>
        <dbReference type="EMBL" id="RGJ82053.1"/>
    </source>
</evidence>
<evidence type="ECO:0000313" key="4">
    <source>
        <dbReference type="EMBL" id="KAB3854514.1"/>
    </source>
</evidence>
<evidence type="ECO:0000313" key="19">
    <source>
        <dbReference type="EMBL" id="MSS48647.1"/>
    </source>
</evidence>
<dbReference type="Proteomes" id="UP000261003">
    <property type="component" value="Unassembled WGS sequence"/>
</dbReference>
<dbReference type="InterPro" id="IPR046660">
    <property type="entry name" value="DUF6769"/>
</dbReference>
<evidence type="ECO:0000313" key="27">
    <source>
        <dbReference type="EMBL" id="RGT92232.1"/>
    </source>
</evidence>
<dbReference type="Proteomes" id="UP000285379">
    <property type="component" value="Unassembled WGS sequence"/>
</dbReference>
<dbReference type="EMBL" id="QSTG01000015">
    <property type="protein sequence ID" value="RGM43912.1"/>
    <property type="molecule type" value="Genomic_DNA"/>
</dbReference>
<evidence type="ECO:0000313" key="43">
    <source>
        <dbReference type="Proteomes" id="UP000285469"/>
    </source>
</evidence>
<evidence type="ECO:0000313" key="15">
    <source>
        <dbReference type="EMBL" id="MCB7280886.1"/>
    </source>
</evidence>
<dbReference type="Proteomes" id="UP000283833">
    <property type="component" value="Unassembled WGS sequence"/>
</dbReference>
<dbReference type="EMBL" id="JAHOGA010000020">
    <property type="protein sequence ID" value="MBV3489059.1"/>
    <property type="molecule type" value="Genomic_DNA"/>
</dbReference>
<dbReference type="Proteomes" id="UP000441522">
    <property type="component" value="Unassembled WGS sequence"/>
</dbReference>
<evidence type="ECO:0000313" key="13">
    <source>
        <dbReference type="EMBL" id="MBU9139502.1"/>
    </source>
</evidence>
<dbReference type="Proteomes" id="UP001210999">
    <property type="component" value="Unassembled WGS sequence"/>
</dbReference>
<dbReference type="EMBL" id="JAKNGO010000010">
    <property type="protein sequence ID" value="MCG4688214.1"/>
    <property type="molecule type" value="Genomic_DNA"/>
</dbReference>
<evidence type="ECO:0000313" key="8">
    <source>
        <dbReference type="EMBL" id="KAB6573553.1"/>
    </source>
</evidence>
<reference evidence="2 34" key="2">
    <citation type="journal article" date="2016" name="Genome Biol. Evol.">
        <title>Extensive mobilome-driven genome diversification in mouse gut-associated Bacteroides vulgatus mpk.</title>
        <authorList>
            <person name="Lange A."/>
            <person name="Beier S."/>
            <person name="Steimle A."/>
            <person name="Autenrieth I.B."/>
            <person name="Huson D.H."/>
            <person name="Frick J.S."/>
        </authorList>
    </citation>
    <scope>NUCLEOTIDE SEQUENCE [LARGE SCALE GENOMIC DNA]</scope>
    <source>
        <strain evidence="2">Mpk</strain>
        <strain evidence="34">mpk</strain>
    </source>
</reference>
<dbReference type="EMBL" id="QROB01000018">
    <property type="protein sequence ID" value="RHK86406.1"/>
    <property type="molecule type" value="Genomic_DNA"/>
</dbReference>
<evidence type="ECO:0000313" key="28">
    <source>
        <dbReference type="EMBL" id="RGV10278.1"/>
    </source>
</evidence>
<evidence type="ECO:0000313" key="55">
    <source>
        <dbReference type="Proteomes" id="UP000470332"/>
    </source>
</evidence>
<evidence type="ECO:0000313" key="26">
    <source>
        <dbReference type="EMBL" id="RGR35206.1"/>
    </source>
</evidence>
<reference evidence="15" key="11">
    <citation type="submission" date="2021-10" db="EMBL/GenBank/DDBJ databases">
        <title>Collection of gut derived symbiotic bacterial strains cultured from healthy donors.</title>
        <authorList>
            <person name="Lin H."/>
            <person name="Littmann E."/>
            <person name="Kohout C."/>
            <person name="Pamer E.G."/>
        </authorList>
    </citation>
    <scope>NUCLEOTIDE SEQUENCE</scope>
    <source>
        <strain evidence="15">DFI.1.167</strain>
    </source>
</reference>
<dbReference type="EMBL" id="QSAI01000037">
    <property type="protein sequence ID" value="RGW45660.1"/>
    <property type="molecule type" value="Genomic_DNA"/>
</dbReference>
<evidence type="ECO:0000256" key="1">
    <source>
        <dbReference type="SAM" id="Phobius"/>
    </source>
</evidence>
<evidence type="ECO:0000313" key="23">
    <source>
        <dbReference type="EMBL" id="QEW37953.1"/>
    </source>
</evidence>
<gene>
    <name evidence="22" type="ORF">BHV80_11245</name>
    <name evidence="2" type="ORF">BvMPK_1275</name>
    <name evidence="32" type="ORF">DW043_13065</name>
    <name evidence="31" type="ORF">DW105_08305</name>
    <name evidence="30" type="ORF">DW783_05405</name>
    <name evidence="29" type="ORF">DWV70_17355</name>
    <name evidence="28" type="ORF">DWW27_08690</name>
    <name evidence="27" type="ORF">DWX04_12400</name>
    <name evidence="26" type="ORF">DWY53_17350</name>
    <name evidence="25" type="ORF">DXC16_10090</name>
    <name evidence="24" type="ORF">DXD46_17765</name>
    <name evidence="33" type="ORF">EH214_01336</name>
    <name evidence="19" type="ORF">FYJ30_10105</name>
    <name evidence="4" type="ORF">GAS29_14420</name>
    <name evidence="5" type="ORF">GAS37_10595</name>
    <name evidence="3" type="ORF">GAY01_15960</name>
    <name evidence="9" type="ORF">GAY12_08495</name>
    <name evidence="12" type="ORF">GAY17_14475</name>
    <name evidence="8" type="ORF">GAY76_10475</name>
    <name evidence="7" type="ORF">GAY79_05775</name>
    <name evidence="6" type="ORF">GAY98_02395</name>
    <name evidence="10" type="ORF">GAZ76_15520</name>
    <name evidence="11" type="ORF">GAZ92_13205</name>
    <name evidence="20" type="ORF">HKQ54_20160</name>
    <name evidence="21" type="ORF">HKQ55_06965</name>
    <name evidence="14" type="ORF">KSX14_10500</name>
    <name evidence="13" type="ORF">KTG10_12275</name>
    <name evidence="17" type="ORF">L0N01_06255</name>
    <name evidence="16" type="ORF">L4X52_12255</name>
    <name evidence="15" type="ORF">LI282_07520</name>
    <name evidence="18" type="ORF">PL594_13235</name>
    <name evidence="23" type="ORF">VIC01_03557</name>
</gene>
<organism evidence="2 34">
    <name type="scientific">Phocaeicola vulgatus</name>
    <name type="common">Bacteroides vulgatus</name>
    <dbReference type="NCBI Taxonomy" id="821"/>
    <lineage>
        <taxon>Bacteria</taxon>
        <taxon>Pseudomonadati</taxon>
        <taxon>Bacteroidota</taxon>
        <taxon>Bacteroidia</taxon>
        <taxon>Bacteroidales</taxon>
        <taxon>Bacteroidaceae</taxon>
        <taxon>Phocaeicola</taxon>
    </lineage>
</organism>
<evidence type="ECO:0000313" key="46">
    <source>
        <dbReference type="Proteomes" id="UP000408523"/>
    </source>
</evidence>
<evidence type="ECO:0000313" key="12">
    <source>
        <dbReference type="EMBL" id="KAB6698478.1"/>
    </source>
</evidence>
<dbReference type="EMBL" id="QRXI01000015">
    <property type="protein sequence ID" value="RGT92232.1"/>
    <property type="molecule type" value="Genomic_DNA"/>
</dbReference>
<evidence type="ECO:0000313" key="51">
    <source>
        <dbReference type="Proteomes" id="UP000460950"/>
    </source>
</evidence>
<protein>
    <recommendedName>
        <fullName evidence="60">Transmembrane protein</fullName>
    </recommendedName>
</protein>
<evidence type="ECO:0008006" key="60">
    <source>
        <dbReference type="Google" id="ProtNLM"/>
    </source>
</evidence>
<evidence type="ECO:0000313" key="31">
    <source>
        <dbReference type="EMBL" id="RHJ77971.1"/>
    </source>
</evidence>
<dbReference type="EMBL" id="CP043529">
    <property type="protein sequence ID" value="QEW37953.1"/>
    <property type="molecule type" value="Genomic_DNA"/>
</dbReference>
<evidence type="ECO:0000313" key="36">
    <source>
        <dbReference type="Proteomes" id="UP000260640"/>
    </source>
</evidence>
<reference evidence="23 45" key="7">
    <citation type="submission" date="2019-09" db="EMBL/GenBank/DDBJ databases">
        <title>Commensal-derived Metabolites Govern Vibrio cholerae Pathogenesis in Host.</title>
        <authorList>
            <person name="Yoon S.S."/>
            <person name="Yoon M.Y."/>
        </authorList>
    </citation>
    <scope>NUCLEOTIDE SEQUENCE [LARGE SCALE GENOMIC DNA]</scope>
    <source>
        <strain evidence="23 45">VIC01</strain>
    </source>
</reference>
<dbReference type="Proteomes" id="UP000470952">
    <property type="component" value="Unassembled WGS sequence"/>
</dbReference>
<evidence type="ECO:0000313" key="40">
    <source>
        <dbReference type="Proteomes" id="UP000283833"/>
    </source>
</evidence>
<dbReference type="EMBL" id="WCZM01000025">
    <property type="protein sequence ID" value="KAB3566919.1"/>
    <property type="molecule type" value="Genomic_DNA"/>
</dbReference>
<evidence type="ECO:0000313" key="45">
    <source>
        <dbReference type="Proteomes" id="UP000326091"/>
    </source>
</evidence>
<dbReference type="EMBL" id="JAHPYS010000024">
    <property type="protein sequence ID" value="MBU9139502.1"/>
    <property type="molecule type" value="Genomic_DNA"/>
</dbReference>
<evidence type="ECO:0000313" key="53">
    <source>
        <dbReference type="Proteomes" id="UP000462922"/>
    </source>
</evidence>
<dbReference type="EMBL" id="QRMN01000015">
    <property type="protein sequence ID" value="RHJ77971.1"/>
    <property type="molecule type" value="Genomic_DNA"/>
</dbReference>
<evidence type="ECO:0000313" key="57">
    <source>
        <dbReference type="Proteomes" id="UP000470952"/>
    </source>
</evidence>
<dbReference type="EMBL" id="JABDSH010000091">
    <property type="protein sequence ID" value="NMW38393.1"/>
    <property type="molecule type" value="Genomic_DNA"/>
</dbReference>
<dbReference type="Proteomes" id="UP000470332">
    <property type="component" value="Unassembled WGS sequence"/>
</dbReference>
<evidence type="ECO:0000313" key="38">
    <source>
        <dbReference type="Proteomes" id="UP000266497"/>
    </source>
</evidence>
<dbReference type="Proteomes" id="UP000283958">
    <property type="component" value="Unassembled WGS sequence"/>
</dbReference>
<evidence type="ECO:0000313" key="59">
    <source>
        <dbReference type="Proteomes" id="UP000583639"/>
    </source>
</evidence>
<evidence type="ECO:0000313" key="14">
    <source>
        <dbReference type="EMBL" id="MBV3489059.1"/>
    </source>
</evidence>
<dbReference type="EMBL" id="QSJM01000011">
    <property type="protein sequence ID" value="RHD82814.1"/>
    <property type="molecule type" value="Genomic_DNA"/>
</dbReference>
<evidence type="ECO:0000313" key="37">
    <source>
        <dbReference type="Proteomes" id="UP000261003"/>
    </source>
</evidence>
<evidence type="ECO:0000313" key="18">
    <source>
        <dbReference type="EMBL" id="MDB0852462.1"/>
    </source>
</evidence>
<evidence type="ECO:0000313" key="25">
    <source>
        <dbReference type="EMBL" id="RGM43912.1"/>
    </source>
</evidence>
<evidence type="ECO:0000313" key="20">
    <source>
        <dbReference type="EMBL" id="NMW38393.1"/>
    </source>
</evidence>
<evidence type="ECO:0000313" key="17">
    <source>
        <dbReference type="EMBL" id="MCG4688214.1"/>
    </source>
</evidence>
<dbReference type="Proteomes" id="UP000462922">
    <property type="component" value="Unassembled WGS sequence"/>
</dbReference>
<reference evidence="13" key="10">
    <citation type="submission" date="2021-06" db="EMBL/GenBank/DDBJ databases">
        <title>Collection of gut derived symbiotic bacterial strains cultured from healthy donors.</title>
        <authorList>
            <person name="Lin H."/>
            <person name="Littmann E."/>
            <person name="Pamer E.G."/>
        </authorList>
    </citation>
    <scope>NUCLEOTIDE SEQUENCE</scope>
    <source>
        <strain evidence="14">MSK.19.85</strain>
        <strain evidence="13">MSK.6.33</strain>
    </source>
</reference>
<dbReference type="Proteomes" id="UP000260640">
    <property type="component" value="Unassembled WGS sequence"/>
</dbReference>
<dbReference type="Proteomes" id="UP000433382">
    <property type="component" value="Unassembled WGS sequence"/>
</dbReference>
<reference evidence="22 35" key="3">
    <citation type="journal article" date="2016" name="Nat. Biotechnol.">
        <title>Measurement of bacterial replication rates in microbial communities.</title>
        <authorList>
            <person name="Brown C.T."/>
            <person name="Olm M.R."/>
            <person name="Thomas B.C."/>
            <person name="Banfield J.F."/>
        </authorList>
    </citation>
    <scope>NUCLEOTIDE SEQUENCE [LARGE SCALE GENOMIC DNA]</scope>
    <source>
        <strain evidence="22">42_262</strain>
    </source>
</reference>
<dbReference type="EMBL" id="MNQV01000205">
    <property type="protein sequence ID" value="OKZ46094.1"/>
    <property type="molecule type" value="Genomic_DNA"/>
</dbReference>
<evidence type="ECO:0000313" key="33">
    <source>
        <dbReference type="EMBL" id="TSE49469.1"/>
    </source>
</evidence>
<dbReference type="EMBL" id="WCZY01000018">
    <property type="protein sequence ID" value="KAB6691336.1"/>
    <property type="molecule type" value="Genomic_DNA"/>
</dbReference>
<dbReference type="EMBL" id="JAQKEI010000016">
    <property type="protein sequence ID" value="MDB0852462.1"/>
    <property type="molecule type" value="Genomic_DNA"/>
</dbReference>
<accession>A0A0P0LMU7</accession>
<evidence type="ECO:0000313" key="56">
    <source>
        <dbReference type="Proteomes" id="UP000470777"/>
    </source>
</evidence>
<evidence type="ECO:0000313" key="30">
    <source>
        <dbReference type="EMBL" id="RHD82814.1"/>
    </source>
</evidence>
<evidence type="ECO:0000313" key="10">
    <source>
        <dbReference type="EMBL" id="KAB6657703.1"/>
    </source>
</evidence>
<dbReference type="Proteomes" id="UP000583639">
    <property type="component" value="Unassembled WGS sequence"/>
</dbReference>
<proteinExistence type="predicted"/>
<evidence type="ECO:0000313" key="5">
    <source>
        <dbReference type="EMBL" id="KAB3862014.1"/>
    </source>
</evidence>
<dbReference type="EMBL" id="JABDSI010000099">
    <property type="protein sequence ID" value="NMW39888.1"/>
    <property type="molecule type" value="Genomic_DNA"/>
</dbReference>
<dbReference type="EMBL" id="CP013020">
    <property type="protein sequence ID" value="ALK83884.1"/>
    <property type="molecule type" value="Genomic_DNA"/>
</dbReference>
<dbReference type="Proteomes" id="UP000555193">
    <property type="component" value="Unassembled WGS sequence"/>
</dbReference>
<evidence type="ECO:0000313" key="2">
    <source>
        <dbReference type="EMBL" id="ALK83884.1"/>
    </source>
</evidence>
<dbReference type="Proteomes" id="UP000437380">
    <property type="component" value="Unassembled WGS sequence"/>
</dbReference>
<dbReference type="EMBL" id="QSPP01000077">
    <property type="protein sequence ID" value="RGJ82053.1"/>
    <property type="molecule type" value="Genomic_DNA"/>
</dbReference>
<evidence type="ECO:0000313" key="44">
    <source>
        <dbReference type="Proteomes" id="UP000286392"/>
    </source>
</evidence>
<dbReference type="EMBL" id="JAKKWZ010000021">
    <property type="protein sequence ID" value="MCG0340745.1"/>
    <property type="molecule type" value="Genomic_DNA"/>
</dbReference>
<evidence type="ECO:0000313" key="29">
    <source>
        <dbReference type="EMBL" id="RGW45660.1"/>
    </source>
</evidence>
<evidence type="ECO:0000313" key="49">
    <source>
        <dbReference type="Proteomes" id="UP000437431"/>
    </source>
</evidence>
<sequence length="167" mass="19120">MVIAENSAFTMLSFWNLHDKHLFLCPMKRRRYIAWVLMLVSIIMLTASVLPHHHHREILCLQHDMTLCGCQCSVQHQQHNNSSDENHTCNAGCVTKFKSVTPDRAQDSVSPDYSFCLLLYTVTDVLALSLRLTEHNTLPYNYYLEKLHSTCLPHVKGLRAPPCDVLA</sequence>
<evidence type="ECO:0000313" key="22">
    <source>
        <dbReference type="EMBL" id="OKZ46094.1"/>
    </source>
</evidence>
<dbReference type="Proteomes" id="UP000469427">
    <property type="component" value="Unassembled WGS sequence"/>
</dbReference>
<feature type="transmembrane region" description="Helical" evidence="1">
    <location>
        <begin position="32"/>
        <end position="50"/>
    </location>
</feature>
<evidence type="ECO:0000313" key="6">
    <source>
        <dbReference type="EMBL" id="KAB6529409.1"/>
    </source>
</evidence>
<evidence type="ECO:0000313" key="58">
    <source>
        <dbReference type="Proteomes" id="UP000555193"/>
    </source>
</evidence>
<reference evidence="16" key="13">
    <citation type="submission" date="2022-01" db="EMBL/GenBank/DDBJ databases">
        <authorList>
            <person name="Mingchao X."/>
        </authorList>
    </citation>
    <scope>NUCLEOTIDE SEQUENCE</scope>
    <source>
        <strain evidence="16">Bv4372</strain>
    </source>
</reference>
<name>A0A0P0LMU7_PHOVU</name>
<dbReference type="EMBL" id="RWHZ01000012">
    <property type="protein sequence ID" value="TSE49469.1"/>
    <property type="molecule type" value="Genomic_DNA"/>
</dbReference>
<evidence type="ECO:0000313" key="42">
    <source>
        <dbReference type="Proteomes" id="UP000285379"/>
    </source>
</evidence>
<evidence type="ECO:0000313" key="34">
    <source>
        <dbReference type="Proteomes" id="UP000061587"/>
    </source>
</evidence>
<evidence type="ECO:0000313" key="41">
    <source>
        <dbReference type="Proteomes" id="UP000283958"/>
    </source>
</evidence>
<dbReference type="Proteomes" id="UP001199363">
    <property type="component" value="Unassembled WGS sequence"/>
</dbReference>
<evidence type="ECO:0000313" key="54">
    <source>
        <dbReference type="Proteomes" id="UP000469427"/>
    </source>
</evidence>
<evidence type="ECO:0000313" key="50">
    <source>
        <dbReference type="Proteomes" id="UP000441522"/>
    </source>
</evidence>
<evidence type="ECO:0000313" key="39">
    <source>
        <dbReference type="Proteomes" id="UP000283429"/>
    </source>
</evidence>
<evidence type="ECO:0000313" key="9">
    <source>
        <dbReference type="EMBL" id="KAB6636565.1"/>
    </source>
</evidence>
<reference evidence="33 46" key="5">
    <citation type="journal article" date="2019" name="Nat. Commun.">
        <title>Gram positive-like bacteriocins with broad spectrum anti-Bacteroidales activity encoded on mobile elements of the human gut microbiota.</title>
        <authorList>
            <person name="Bechon N."/>
            <person name="Coyne M.J.Jr."/>
            <person name="Laclare-Mceneany V."/>
            <person name="Chatzidaki-Livanis M."/>
            <person name="Ghigo J.-M."/>
            <person name="Comstock L.E."/>
        </authorList>
    </citation>
    <scope>NUCLEOTIDE SEQUENCE [LARGE SCALE GENOMIC DNA]</scope>
    <source>
        <strain evidence="33 46">CL01T12C17</strain>
    </source>
</reference>
<dbReference type="Proteomes" id="UP000266497">
    <property type="component" value="Unassembled WGS sequence"/>
</dbReference>
<evidence type="ECO:0000313" key="3">
    <source>
        <dbReference type="EMBL" id="KAB3566919.1"/>
    </source>
</evidence>